<proteinExistence type="predicted"/>
<comment type="caution">
    <text evidence="1">The sequence shown here is derived from an EMBL/GenBank/DDBJ whole genome shotgun (WGS) entry which is preliminary data.</text>
</comment>
<gene>
    <name evidence="1" type="ORF">Pcinc_004777</name>
</gene>
<name>A0AAE1GKR1_PETCI</name>
<reference evidence="1" key="1">
    <citation type="submission" date="2023-10" db="EMBL/GenBank/DDBJ databases">
        <title>Genome assemblies of two species of porcelain crab, Petrolisthes cinctipes and Petrolisthes manimaculis (Anomura: Porcellanidae).</title>
        <authorList>
            <person name="Angst P."/>
        </authorList>
    </citation>
    <scope>NUCLEOTIDE SEQUENCE</scope>
    <source>
        <strain evidence="1">PB745_01</strain>
        <tissue evidence="1">Gill</tissue>
    </source>
</reference>
<protein>
    <submittedName>
        <fullName evidence="1">Uncharacterized protein</fullName>
    </submittedName>
</protein>
<sequence>MAPIPRPQLFKTRLSRFSEYPGPFGSVLPFVTLARTRSGGVAPDFINFMLEDEGNSVILDTLNRYC</sequence>
<accession>A0AAE1GKR1</accession>
<dbReference type="EMBL" id="JAWQEG010000352">
    <property type="protein sequence ID" value="KAK3891333.1"/>
    <property type="molecule type" value="Genomic_DNA"/>
</dbReference>
<evidence type="ECO:0000313" key="2">
    <source>
        <dbReference type="Proteomes" id="UP001286313"/>
    </source>
</evidence>
<keyword evidence="2" id="KW-1185">Reference proteome</keyword>
<organism evidence="1 2">
    <name type="scientific">Petrolisthes cinctipes</name>
    <name type="common">Flat porcelain crab</name>
    <dbReference type="NCBI Taxonomy" id="88211"/>
    <lineage>
        <taxon>Eukaryota</taxon>
        <taxon>Metazoa</taxon>
        <taxon>Ecdysozoa</taxon>
        <taxon>Arthropoda</taxon>
        <taxon>Crustacea</taxon>
        <taxon>Multicrustacea</taxon>
        <taxon>Malacostraca</taxon>
        <taxon>Eumalacostraca</taxon>
        <taxon>Eucarida</taxon>
        <taxon>Decapoda</taxon>
        <taxon>Pleocyemata</taxon>
        <taxon>Anomura</taxon>
        <taxon>Galatheoidea</taxon>
        <taxon>Porcellanidae</taxon>
        <taxon>Petrolisthes</taxon>
    </lineage>
</organism>
<dbReference type="Proteomes" id="UP001286313">
    <property type="component" value="Unassembled WGS sequence"/>
</dbReference>
<evidence type="ECO:0000313" key="1">
    <source>
        <dbReference type="EMBL" id="KAK3891333.1"/>
    </source>
</evidence>
<dbReference type="AlphaFoldDB" id="A0AAE1GKR1"/>